<dbReference type="InterPro" id="IPR041491">
    <property type="entry name" value="TRPM_SLOG"/>
</dbReference>
<feature type="compositionally biased region" description="Basic and acidic residues" evidence="9">
    <location>
        <begin position="8"/>
        <end position="19"/>
    </location>
</feature>
<feature type="domain" description="TRPM SLOG" evidence="12">
    <location>
        <begin position="226"/>
        <end position="482"/>
    </location>
</feature>
<evidence type="ECO:0000256" key="7">
    <source>
        <dbReference type="ARBA" id="ARBA00023303"/>
    </source>
</evidence>
<feature type="transmembrane region" description="Helical" evidence="10">
    <location>
        <begin position="832"/>
        <end position="865"/>
    </location>
</feature>
<dbReference type="GO" id="GO:0005886">
    <property type="term" value="C:plasma membrane"/>
    <property type="evidence" value="ECO:0007669"/>
    <property type="project" value="TreeGrafter"/>
</dbReference>
<feature type="coiled-coil region" evidence="8">
    <location>
        <begin position="1182"/>
        <end position="1216"/>
    </location>
</feature>
<comment type="subcellular location">
    <subcellularLocation>
        <location evidence="1">Membrane</location>
        <topology evidence="1">Multi-pass membrane protein</topology>
    </subcellularLocation>
</comment>
<feature type="domain" description="TRPM-like" evidence="13">
    <location>
        <begin position="1659"/>
        <end position="1884"/>
    </location>
</feature>
<keyword evidence="5" id="KW-0406">Ion transport</keyword>
<keyword evidence="15" id="KW-1185">Reference proteome</keyword>
<feature type="transmembrane region" description="Helical" evidence="10">
    <location>
        <begin position="871"/>
        <end position="889"/>
    </location>
</feature>
<feature type="domain" description="Ion transport" evidence="11">
    <location>
        <begin position="848"/>
        <end position="1097"/>
    </location>
</feature>
<evidence type="ECO:0000256" key="8">
    <source>
        <dbReference type="SAM" id="Coils"/>
    </source>
</evidence>
<feature type="region of interest" description="Disordered" evidence="9">
    <location>
        <begin position="84"/>
        <end position="126"/>
    </location>
</feature>
<keyword evidence="7" id="KW-0407">Ion channel</keyword>
<reference evidence="14" key="1">
    <citation type="submission" date="2022-03" db="EMBL/GenBank/DDBJ databases">
        <authorList>
            <person name="Alioto T."/>
            <person name="Alioto T."/>
            <person name="Gomez Garrido J."/>
        </authorList>
    </citation>
    <scope>NUCLEOTIDE SEQUENCE</scope>
</reference>
<evidence type="ECO:0000256" key="6">
    <source>
        <dbReference type="ARBA" id="ARBA00023136"/>
    </source>
</evidence>
<evidence type="ECO:0000256" key="3">
    <source>
        <dbReference type="ARBA" id="ARBA00022692"/>
    </source>
</evidence>
<feature type="transmembrane region" description="Helical" evidence="10">
    <location>
        <begin position="2036"/>
        <end position="2056"/>
    </location>
</feature>
<evidence type="ECO:0000256" key="1">
    <source>
        <dbReference type="ARBA" id="ARBA00004141"/>
    </source>
</evidence>
<evidence type="ECO:0000313" key="15">
    <source>
        <dbReference type="Proteomes" id="UP001295444"/>
    </source>
</evidence>
<sequence>MGPQGVDASRKEGRKEAKCRVRGGSFSSHSRKYSSDKTGAVCTQHRSDRDRGRWNGDDKVLSVYSDPSCVMTVRQTTRTWSQEFVPHVDSRSGSGSRERSHSRERSRQRLVDSSTDLSRMRSRRSGMLESSRTLYSSFSRSIELSLDEIDTAKFIQENFKKRECVTYTKDSRSPESLCKCGYSKTQHIEDTQNNTNDKWNYKKHTKELPTDAYGDIQFEAFGRRGKYIRLSKDTTPETLYELMTKYWQLKTPNLIISVTGGAKNFSLKPRMRKIFSRLIYIAQSKGAWIITGGTHYGLMKYIGEVVRDNTISRSSEEKVIAIGIAAWGMISNRETLIRSPDSEGNYVAHYVMDEQKRDPLYCLDNNHTHLILVDNGSHGHPTTEADLRASLEKYISELNVPDSNYGGKIPIVCFAQGGGKETLKAINIAIKSKIPCVVVEGSGQTADVIASLVEAEGTSLASSTIKEKLLRYLPRTVSRLAEEEMEAWIRWIKEIMENFHLLTVIKMEQAGDEIVSNAISYALYKAFSTNEQAKDNWNAQLKLLLEWNQLELASEEIFTNDRRWESADLEDAMFAALVKDRPKFVRLLLENGLNLRKFLSSEILSELFSEHFSTLVFRNLQIAKNSYNDSLLTFVWKMVLSYQRSRREERNSRDDSEIQDLSPIIKHPVQVLFIWAILQNKRELSKVIWEQTRGCTLAALGASKLLKSLAKVKNDINAAGESEEIANEYETRAVELFTECYSNDEELAEMLLVYSCEAWGNSNCLEMAVEAKDQQFIAQPGVQNFLSKQWYGEISRDTKNWKIILSLLLFPLISCGFISFRKKISDGTRNHLWKYFAFFTSPFVVFSWTVIFYIGFLLLFAYVLLMDFQSAPTGLEIAVYVLVFILLCDEIRQMYMSGVKYFLDLWNIMDILGILYFAAGIIFRLHSTNSNALYTGRVIFCLDYIIFTVRLIHIFTVSRNLGPKIIMLQRMLIDVFFFLFLFAVWVIAFGVARQGILRLNEHRWEWIFRSVIYEPYLAVFGQYISDVDGTTYDFDHCTVTGNESKPLCVELDNDHNPRFPEWITIPLVCIYMLSTNILLVNLLIAMFGYTVGSVQENNDQVWKFQRYFLVQEYCNRLTIPFPFVIFAYFYMLLRKMFSCCCKQQEPVPSPCCSKKEDNETLAWEAVMKENYLVKMISQTHNTMEMENRFKQLEIKLNDLKSLMKDLTEKIRNNERHYSPIDLSPAHGADLQARGTVFRVGCFRVGSYGVRNFKKRECIKYTENPKSQESLCKCGYSKDQHIEGTQNNTNDKWNYKKHTKELPTDAFGDLQFKTFDRRRKYVEQYIRLSRDTAPETLYELMTKYWQLKTPNLIISVTEGAKNFSLKPQMRKIFRRLIYIAQSKGAWIITGGTNYGLMKYIGEVVRDNTISRGSEEKVTAIGIAAWGMISNRETLIRSPNSEGNHVAHYVRNEQTQNPLYCLDNNHKHLILVDNGSHCHPGIEAQFRASLEKYISELNVPGLNERNDSNYGGKIPIVCFAQGGGKDTLKAIHTSITNNIPCILVEGSGQVSNVIASLLEGEDTSLETSFIKKKLLHHLPHTVPHLAIQDIEAWIQLIKEIMEHPHLLNVIKMEQAGDETVSNAISFALYKAFSTNEQDKDNWNAQLKLLLEWNQLDLASEEIFANDRRWESADLEDAMFAALVKDRPEFVRLLLENGLNLPKFLSNEILSELFSEHFSTLVFRNLQRAKRFSNDTLLTSVWKMVLRYQLFQMEIKPSHEDQSIYPIDLSLTIKHPVHMLFIWAILQNKRELSKIIWEQLRGSTLAALAASKLLKNLAKINPDMNEADESEDIANDYETRAVELFTECYSNDEELAEMLLVYSCEAWGNSNCLEMAVEAEDQQFVAQPGVQNFISKQWYGDISGETTTWRILVCLILFPLINCGFISFRNNLDRKQKYLWKYFAFFNSPLVVFSGTVIVYIGFLLIFAYILLMDFQPIPTGLEILIYIMVFTLLAEEIRQMYKSGKKYFTDMWNLMDILGFLFFIIGMIFRLHSNNLSALYTGRVIFCLVYIIFTIRLIHIFIVSRNLGPKIIMLKRMLVDVYFFLFLIAVWILAFGVARQGILRLNEHRWEWIFAQLFMNRSILDQCTATGKEHKPLCVELDGNNDPRFSEWITIPLACFYMFFSNILLVNLLIAMFW</sequence>
<evidence type="ECO:0000256" key="2">
    <source>
        <dbReference type="ARBA" id="ARBA00022448"/>
    </source>
</evidence>
<feature type="compositionally biased region" description="Basic and acidic residues" evidence="9">
    <location>
        <begin position="86"/>
        <end position="110"/>
    </location>
</feature>
<feature type="transmembrane region" description="Helical" evidence="10">
    <location>
        <begin position="972"/>
        <end position="992"/>
    </location>
</feature>
<name>A0AAD1WHC1_PELCU</name>
<dbReference type="GO" id="GO:0099604">
    <property type="term" value="F:ligand-gated calcium channel activity"/>
    <property type="evidence" value="ECO:0007669"/>
    <property type="project" value="TreeGrafter"/>
</dbReference>
<keyword evidence="3 10" id="KW-0812">Transmembrane</keyword>
<evidence type="ECO:0000259" key="12">
    <source>
        <dbReference type="Pfam" id="PF18139"/>
    </source>
</evidence>
<feature type="transmembrane region" description="Helical" evidence="10">
    <location>
        <begin position="932"/>
        <end position="952"/>
    </location>
</feature>
<evidence type="ECO:0000259" key="13">
    <source>
        <dbReference type="Pfam" id="PF25508"/>
    </source>
</evidence>
<feature type="transmembrane region" description="Helical" evidence="10">
    <location>
        <begin position="2077"/>
        <end position="2096"/>
    </location>
</feature>
<dbReference type="EMBL" id="OW240918">
    <property type="protein sequence ID" value="CAH2306293.1"/>
    <property type="molecule type" value="Genomic_DNA"/>
</dbReference>
<keyword evidence="6 10" id="KW-0472">Membrane</keyword>
<dbReference type="InterPro" id="IPR050927">
    <property type="entry name" value="TRPM"/>
</dbReference>
<feature type="compositionally biased region" description="Basic and acidic residues" evidence="9">
    <location>
        <begin position="45"/>
        <end position="57"/>
    </location>
</feature>
<feature type="region of interest" description="Disordered" evidence="9">
    <location>
        <begin position="1"/>
        <end position="57"/>
    </location>
</feature>
<feature type="domain" description="TRPM-like" evidence="13">
    <location>
        <begin position="556"/>
        <end position="621"/>
    </location>
</feature>
<feature type="transmembrane region" description="Helical" evidence="10">
    <location>
        <begin position="901"/>
        <end position="926"/>
    </location>
</feature>
<feature type="transmembrane region" description="Helical" evidence="10">
    <location>
        <begin position="1063"/>
        <end position="1092"/>
    </location>
</feature>
<feature type="transmembrane region" description="Helical" evidence="10">
    <location>
        <begin position="1946"/>
        <end position="1969"/>
    </location>
</feature>
<accession>A0AAD1WHC1</accession>
<protein>
    <submittedName>
        <fullName evidence="14">Transient receptor potential cation channel subfamily M member 8</fullName>
    </submittedName>
</protein>
<feature type="transmembrane region" description="Helical" evidence="10">
    <location>
        <begin position="1975"/>
        <end position="1992"/>
    </location>
</feature>
<evidence type="ECO:0000256" key="9">
    <source>
        <dbReference type="SAM" id="MobiDB-lite"/>
    </source>
</evidence>
<feature type="transmembrane region" description="Helical" evidence="10">
    <location>
        <begin position="801"/>
        <end position="820"/>
    </location>
</feature>
<gene>
    <name evidence="14" type="ORF">PECUL_23A012980</name>
</gene>
<feature type="transmembrane region" description="Helical" evidence="10">
    <location>
        <begin position="1113"/>
        <end position="1133"/>
    </location>
</feature>
<dbReference type="InterPro" id="IPR057366">
    <property type="entry name" value="TRPM-like"/>
</dbReference>
<feature type="domain" description="Ion transport" evidence="11">
    <location>
        <begin position="1958"/>
        <end position="2174"/>
    </location>
</feature>
<dbReference type="PANTHER" id="PTHR13800:SF9">
    <property type="entry name" value="TRANSIENT RECEPTOR POTENTIAL CATION CHANNEL SUBFAMILY M MEMBER 8"/>
    <property type="match status" value="1"/>
</dbReference>
<feature type="domain" description="TRPM SLOG" evidence="12">
    <location>
        <begin position="1323"/>
        <end position="1580"/>
    </location>
</feature>
<dbReference type="Pfam" id="PF25508">
    <property type="entry name" value="TRPM2"/>
    <property type="match status" value="3"/>
</dbReference>
<keyword evidence="4 10" id="KW-1133">Transmembrane helix</keyword>
<feature type="transmembrane region" description="Helical" evidence="10">
    <location>
        <begin position="2150"/>
        <end position="2175"/>
    </location>
</feature>
<dbReference type="Pfam" id="PF18139">
    <property type="entry name" value="LSDAT_euk"/>
    <property type="match status" value="2"/>
</dbReference>
<organism evidence="14 15">
    <name type="scientific">Pelobates cultripes</name>
    <name type="common">Western spadefoot toad</name>
    <dbReference type="NCBI Taxonomy" id="61616"/>
    <lineage>
        <taxon>Eukaryota</taxon>
        <taxon>Metazoa</taxon>
        <taxon>Chordata</taxon>
        <taxon>Craniata</taxon>
        <taxon>Vertebrata</taxon>
        <taxon>Euteleostomi</taxon>
        <taxon>Amphibia</taxon>
        <taxon>Batrachia</taxon>
        <taxon>Anura</taxon>
        <taxon>Pelobatoidea</taxon>
        <taxon>Pelobatidae</taxon>
        <taxon>Pelobates</taxon>
    </lineage>
</organism>
<dbReference type="InterPro" id="IPR005821">
    <property type="entry name" value="Ion_trans_dom"/>
</dbReference>
<keyword evidence="14" id="KW-0675">Receptor</keyword>
<evidence type="ECO:0000256" key="4">
    <source>
        <dbReference type="ARBA" id="ARBA00022989"/>
    </source>
</evidence>
<evidence type="ECO:0000256" key="10">
    <source>
        <dbReference type="SAM" id="Phobius"/>
    </source>
</evidence>
<feature type="domain" description="TRPM-like" evidence="13">
    <location>
        <begin position="648"/>
        <end position="779"/>
    </location>
</feature>
<dbReference type="Pfam" id="PF00520">
    <property type="entry name" value="Ion_trans"/>
    <property type="match status" value="2"/>
</dbReference>
<feature type="transmembrane region" description="Helical" evidence="10">
    <location>
        <begin position="2012"/>
        <end position="2030"/>
    </location>
</feature>
<dbReference type="Proteomes" id="UP001295444">
    <property type="component" value="Chromosome 07"/>
</dbReference>
<keyword evidence="8" id="KW-0175">Coiled coil</keyword>
<keyword evidence="2" id="KW-0813">Transport</keyword>
<evidence type="ECO:0000256" key="5">
    <source>
        <dbReference type="ARBA" id="ARBA00023065"/>
    </source>
</evidence>
<proteinExistence type="predicted"/>
<dbReference type="PANTHER" id="PTHR13800">
    <property type="entry name" value="TRANSIENT RECEPTOR POTENTIAL CATION CHANNEL, SUBFAMILY M, MEMBER 6"/>
    <property type="match status" value="1"/>
</dbReference>
<feature type="transmembrane region" description="Helical" evidence="10">
    <location>
        <begin position="1906"/>
        <end position="1925"/>
    </location>
</feature>
<evidence type="ECO:0000259" key="11">
    <source>
        <dbReference type="Pfam" id="PF00520"/>
    </source>
</evidence>
<evidence type="ECO:0000313" key="14">
    <source>
        <dbReference type="EMBL" id="CAH2306293.1"/>
    </source>
</evidence>